<dbReference type="Gene3D" id="3.20.20.140">
    <property type="entry name" value="Metal-dependent hydrolases"/>
    <property type="match status" value="2"/>
</dbReference>
<keyword evidence="5" id="KW-0378">Hydrolase</keyword>
<feature type="domain" description="Amidohydrolase-related" evidence="7">
    <location>
        <begin position="52"/>
        <end position="381"/>
    </location>
</feature>
<dbReference type="InterPro" id="IPR006680">
    <property type="entry name" value="Amidohydro-rel"/>
</dbReference>
<protein>
    <submittedName>
        <fullName evidence="8">Dihydroorotase</fullName>
    </submittedName>
</protein>
<dbReference type="GO" id="GO:0006221">
    <property type="term" value="P:pyrimidine nucleotide biosynthetic process"/>
    <property type="evidence" value="ECO:0007669"/>
    <property type="project" value="UniProtKB-KW"/>
</dbReference>
<reference evidence="9" key="1">
    <citation type="submission" date="2015-07" db="EMBL/GenBank/DDBJ databases">
        <title>Draft genome sequence of Acetobacterium bakii DSM 8293, a potential psychrophilic chemical producer through syngas fermentation.</title>
        <authorList>
            <person name="Song Y."/>
            <person name="Hwang S."/>
            <person name="Cho B.-K."/>
        </authorList>
    </citation>
    <scope>NUCLEOTIDE SEQUENCE [LARGE SCALE GENOMIC DNA]</scope>
    <source>
        <strain evidence="9">DSM 8239</strain>
    </source>
</reference>
<comment type="function">
    <text evidence="2">Catalyzes the reversible cyclization of carbamoyl aspartate to dihydroorotate.</text>
</comment>
<dbReference type="GO" id="GO:0005737">
    <property type="term" value="C:cytoplasm"/>
    <property type="evidence" value="ECO:0007669"/>
    <property type="project" value="TreeGrafter"/>
</dbReference>
<sequence length="390" mass="43001">MKTLITNIEIIDANGQRPGKVLIEDGKIKKVYKENGSVRSAFDEEIDGGGNVLMPGFIDMHCHLRDPGYEYKETMETGMRAALKGGFTSLVAMANTNPIIDNSEDLRNNRVKAAGLNLCQLIQVSALTKGFGAEDMVDFDALRPFTNVFSNDGVSILNEEIMINGLEASIAYDFILLTHCQPETSLVKRDVALLQKVGGHLHVCHISKKDTLDVIRDAKAKGLDITCEVTPHHLFASAIEYKVNPPFRTYPDRRALIDGIKEGIIDMCGTDHAPHSDEDKIKGAPGINNFEIAFSMYYTVFNQNGIGVEKLSEMLSLAPATRMGLKAGLIKERYPADLVLVDLNWEGKINPKEFISKSKNNPFGGETLKGKILMTMVKGDVKYDNYGSTL</sequence>
<dbReference type="PANTHER" id="PTHR43668">
    <property type="entry name" value="ALLANTOINASE"/>
    <property type="match status" value="1"/>
</dbReference>
<keyword evidence="4" id="KW-0479">Metal-binding</keyword>
<evidence type="ECO:0000256" key="5">
    <source>
        <dbReference type="ARBA" id="ARBA00022801"/>
    </source>
</evidence>
<keyword evidence="6" id="KW-0665">Pyrimidine biosynthesis</keyword>
<dbReference type="OrthoDB" id="9765462at2"/>
<dbReference type="PATRIC" id="fig|52689.4.peg.757"/>
<evidence type="ECO:0000313" key="9">
    <source>
        <dbReference type="Proteomes" id="UP000036873"/>
    </source>
</evidence>
<dbReference type="InterPro" id="IPR011059">
    <property type="entry name" value="Metal-dep_hydrolase_composite"/>
</dbReference>
<dbReference type="RefSeq" id="WP_050739885.1">
    <property type="nucleotide sequence ID" value="NZ_LGYO01000019.1"/>
</dbReference>
<evidence type="ECO:0000259" key="7">
    <source>
        <dbReference type="Pfam" id="PF01979"/>
    </source>
</evidence>
<dbReference type="GO" id="GO:0004151">
    <property type="term" value="F:dihydroorotase activity"/>
    <property type="evidence" value="ECO:0007669"/>
    <property type="project" value="InterPro"/>
</dbReference>
<dbReference type="InterPro" id="IPR002195">
    <property type="entry name" value="Dihydroorotase_CS"/>
</dbReference>
<dbReference type="SUPFAM" id="SSF51556">
    <property type="entry name" value="Metallo-dependent hydrolases"/>
    <property type="match status" value="1"/>
</dbReference>
<dbReference type="InterPro" id="IPR004722">
    <property type="entry name" value="DHOase"/>
</dbReference>
<proteinExistence type="inferred from homology"/>
<dbReference type="SUPFAM" id="SSF51338">
    <property type="entry name" value="Composite domain of metallo-dependent hydrolases"/>
    <property type="match status" value="1"/>
</dbReference>
<evidence type="ECO:0000256" key="2">
    <source>
        <dbReference type="ARBA" id="ARBA00002368"/>
    </source>
</evidence>
<evidence type="ECO:0000256" key="4">
    <source>
        <dbReference type="ARBA" id="ARBA00022723"/>
    </source>
</evidence>
<organism evidence="8 9">
    <name type="scientific">Acetobacterium bakii</name>
    <dbReference type="NCBI Taxonomy" id="52689"/>
    <lineage>
        <taxon>Bacteria</taxon>
        <taxon>Bacillati</taxon>
        <taxon>Bacillota</taxon>
        <taxon>Clostridia</taxon>
        <taxon>Eubacteriales</taxon>
        <taxon>Eubacteriaceae</taxon>
        <taxon>Acetobacterium</taxon>
    </lineage>
</organism>
<evidence type="ECO:0000313" key="8">
    <source>
        <dbReference type="EMBL" id="KNZ42125.1"/>
    </source>
</evidence>
<dbReference type="PROSITE" id="PS00483">
    <property type="entry name" value="DIHYDROOROTASE_2"/>
    <property type="match status" value="1"/>
</dbReference>
<keyword evidence="9" id="KW-1185">Reference proteome</keyword>
<gene>
    <name evidence="8" type="ORF">AKG39_08135</name>
</gene>
<accession>A0A0L6U2U9</accession>
<dbReference type="CDD" id="cd01317">
    <property type="entry name" value="DHOase_IIa"/>
    <property type="match status" value="1"/>
</dbReference>
<dbReference type="PANTHER" id="PTHR43668:SF2">
    <property type="entry name" value="ALLANTOINASE"/>
    <property type="match status" value="1"/>
</dbReference>
<comment type="similarity">
    <text evidence="3">Belongs to the metallo-dependent hydrolases superfamily. DHOase family. Class I DHOase subfamily.</text>
</comment>
<dbReference type="Proteomes" id="UP000036873">
    <property type="component" value="Unassembled WGS sequence"/>
</dbReference>
<name>A0A0L6U2U9_9FIRM</name>
<dbReference type="Pfam" id="PF01979">
    <property type="entry name" value="Amidohydro_1"/>
    <property type="match status" value="1"/>
</dbReference>
<comment type="cofactor">
    <cofactor evidence="1">
        <name>Zn(2+)</name>
        <dbReference type="ChEBI" id="CHEBI:29105"/>
    </cofactor>
</comment>
<dbReference type="STRING" id="52689.AKG39_08135"/>
<dbReference type="Gene3D" id="2.30.40.10">
    <property type="entry name" value="Urease, subunit C, domain 1"/>
    <property type="match status" value="1"/>
</dbReference>
<dbReference type="AlphaFoldDB" id="A0A0L6U2U9"/>
<comment type="caution">
    <text evidence="8">The sequence shown here is derived from an EMBL/GenBank/DDBJ whole genome shotgun (WGS) entry which is preliminary data.</text>
</comment>
<dbReference type="GO" id="GO:0004038">
    <property type="term" value="F:allantoinase activity"/>
    <property type="evidence" value="ECO:0007669"/>
    <property type="project" value="TreeGrafter"/>
</dbReference>
<evidence type="ECO:0000256" key="1">
    <source>
        <dbReference type="ARBA" id="ARBA00001947"/>
    </source>
</evidence>
<dbReference type="GO" id="GO:0006145">
    <property type="term" value="P:purine nucleobase catabolic process"/>
    <property type="evidence" value="ECO:0007669"/>
    <property type="project" value="TreeGrafter"/>
</dbReference>
<dbReference type="InterPro" id="IPR032466">
    <property type="entry name" value="Metal_Hydrolase"/>
</dbReference>
<dbReference type="EMBL" id="LGYO01000019">
    <property type="protein sequence ID" value="KNZ42125.1"/>
    <property type="molecule type" value="Genomic_DNA"/>
</dbReference>
<dbReference type="GO" id="GO:0046872">
    <property type="term" value="F:metal ion binding"/>
    <property type="evidence" value="ECO:0007669"/>
    <property type="project" value="UniProtKB-KW"/>
</dbReference>
<dbReference type="InterPro" id="IPR050138">
    <property type="entry name" value="DHOase/Allantoinase_Hydrolase"/>
</dbReference>
<evidence type="ECO:0000256" key="6">
    <source>
        <dbReference type="ARBA" id="ARBA00022975"/>
    </source>
</evidence>
<evidence type="ECO:0000256" key="3">
    <source>
        <dbReference type="ARBA" id="ARBA00010286"/>
    </source>
</evidence>